<keyword evidence="4 7" id="KW-0689">Ribosomal protein</keyword>
<evidence type="ECO:0000313" key="9">
    <source>
        <dbReference type="Proteomes" id="UP000297891"/>
    </source>
</evidence>
<keyword evidence="9" id="KW-1185">Reference proteome</keyword>
<dbReference type="CDD" id="cd00432">
    <property type="entry name" value="Ribosomal_L18_L5e"/>
    <property type="match status" value="1"/>
</dbReference>
<comment type="subunit">
    <text evidence="7">Part of the 50S ribosomal subunit; part of the 5S rRNA/L5/L18/L25 subcomplex. Contacts the 5S and 23S rRNAs.</text>
</comment>
<dbReference type="PANTHER" id="PTHR12899:SF3">
    <property type="entry name" value="LARGE RIBOSOMAL SUBUNIT PROTEIN UL18M"/>
    <property type="match status" value="1"/>
</dbReference>
<dbReference type="OrthoDB" id="9810939at2"/>
<dbReference type="InterPro" id="IPR005484">
    <property type="entry name" value="Ribosomal_uL18_bac/plant/anim"/>
</dbReference>
<accession>A0A2M9Y1W2</accession>
<dbReference type="RefSeq" id="WP_100790758.1">
    <property type="nucleotide sequence ID" value="NZ_NPDQ01000004.1"/>
</dbReference>
<dbReference type="PANTHER" id="PTHR12899">
    <property type="entry name" value="39S RIBOSOMAL PROTEIN L18, MITOCHONDRIAL"/>
    <property type="match status" value="1"/>
</dbReference>
<evidence type="ECO:0000256" key="3">
    <source>
        <dbReference type="ARBA" id="ARBA00022884"/>
    </source>
</evidence>
<keyword evidence="5 7" id="KW-0687">Ribonucleoprotein</keyword>
<evidence type="ECO:0000256" key="5">
    <source>
        <dbReference type="ARBA" id="ARBA00023274"/>
    </source>
</evidence>
<comment type="caution">
    <text evidence="8">The sequence shown here is derived from an EMBL/GenBank/DDBJ whole genome shotgun (WGS) entry which is preliminary data.</text>
</comment>
<reference evidence="8" key="1">
    <citation type="journal article" date="2019" name="PLoS Negl. Trop. Dis.">
        <title>Revisiting the worldwide diversity of Leptospira species in the environment.</title>
        <authorList>
            <person name="Vincent A.T."/>
            <person name="Schiettekatte O."/>
            <person name="Bourhy P."/>
            <person name="Veyrier F.J."/>
            <person name="Picardeau M."/>
        </authorList>
    </citation>
    <scope>NUCLEOTIDE SEQUENCE [LARGE SCALE GENOMIC DNA]</scope>
    <source>
        <strain evidence="8">201800277</strain>
    </source>
</reference>
<dbReference type="GO" id="GO:0008097">
    <property type="term" value="F:5S rRNA binding"/>
    <property type="evidence" value="ECO:0007669"/>
    <property type="project" value="TreeGrafter"/>
</dbReference>
<dbReference type="EMBL" id="RQFP01000014">
    <property type="protein sequence ID" value="TGK91926.1"/>
    <property type="molecule type" value="Genomic_DNA"/>
</dbReference>
<dbReference type="InterPro" id="IPR004389">
    <property type="entry name" value="Ribosomal_uL18_bac-type"/>
</dbReference>
<sequence>MINKTAKNIKRLRRAERVRYKLRSTSERPRLVFNKTNRYLTAQIIDDAKGVTLVYATTLGKDFPKHENSKKSKSAATELGKVVAEKAKKAGVSQVVLDRSGMVYHGKIAAFADSAREGGLEF</sequence>
<name>A0A2M9Y1W2_9LEPT</name>
<protein>
    <recommendedName>
        <fullName evidence="6 7">Large ribosomal subunit protein uL18</fullName>
    </recommendedName>
</protein>
<dbReference type="SUPFAM" id="SSF53137">
    <property type="entry name" value="Translational machinery components"/>
    <property type="match status" value="1"/>
</dbReference>
<keyword evidence="2 7" id="KW-0699">rRNA-binding</keyword>
<organism evidence="8 9">
    <name type="scientific">Leptospira brenneri</name>
    <dbReference type="NCBI Taxonomy" id="2023182"/>
    <lineage>
        <taxon>Bacteria</taxon>
        <taxon>Pseudomonadati</taxon>
        <taxon>Spirochaetota</taxon>
        <taxon>Spirochaetia</taxon>
        <taxon>Leptospirales</taxon>
        <taxon>Leptospiraceae</taxon>
        <taxon>Leptospira</taxon>
    </lineage>
</organism>
<dbReference type="InterPro" id="IPR057268">
    <property type="entry name" value="Ribosomal_L18"/>
</dbReference>
<gene>
    <name evidence="7" type="primary">rplR</name>
    <name evidence="8" type="ORF">EHQ30_17235</name>
</gene>
<comment type="similarity">
    <text evidence="1 7">Belongs to the universal ribosomal protein uL18 family.</text>
</comment>
<evidence type="ECO:0000256" key="6">
    <source>
        <dbReference type="ARBA" id="ARBA00035197"/>
    </source>
</evidence>
<dbReference type="AlphaFoldDB" id="A0A2M9Y1W2"/>
<evidence type="ECO:0000313" key="8">
    <source>
        <dbReference type="EMBL" id="TGK91926.1"/>
    </source>
</evidence>
<dbReference type="GO" id="GO:0022625">
    <property type="term" value="C:cytosolic large ribosomal subunit"/>
    <property type="evidence" value="ECO:0007669"/>
    <property type="project" value="TreeGrafter"/>
</dbReference>
<evidence type="ECO:0000256" key="4">
    <source>
        <dbReference type="ARBA" id="ARBA00022980"/>
    </source>
</evidence>
<dbReference type="Gene3D" id="3.30.420.100">
    <property type="match status" value="1"/>
</dbReference>
<comment type="function">
    <text evidence="7">This is one of the proteins that bind and probably mediate the attachment of the 5S RNA into the large ribosomal subunit, where it forms part of the central protuberance.</text>
</comment>
<dbReference type="Pfam" id="PF00861">
    <property type="entry name" value="Ribosomal_L18p"/>
    <property type="match status" value="1"/>
</dbReference>
<dbReference type="HAMAP" id="MF_01337_B">
    <property type="entry name" value="Ribosomal_uL18_B"/>
    <property type="match status" value="1"/>
</dbReference>
<dbReference type="Proteomes" id="UP000297891">
    <property type="component" value="Unassembled WGS sequence"/>
</dbReference>
<keyword evidence="3 7" id="KW-0694">RNA-binding</keyword>
<evidence type="ECO:0000256" key="7">
    <source>
        <dbReference type="HAMAP-Rule" id="MF_01337"/>
    </source>
</evidence>
<dbReference type="GO" id="GO:0003735">
    <property type="term" value="F:structural constituent of ribosome"/>
    <property type="evidence" value="ECO:0007669"/>
    <property type="project" value="InterPro"/>
</dbReference>
<evidence type="ECO:0000256" key="1">
    <source>
        <dbReference type="ARBA" id="ARBA00007116"/>
    </source>
</evidence>
<evidence type="ECO:0000256" key="2">
    <source>
        <dbReference type="ARBA" id="ARBA00022730"/>
    </source>
</evidence>
<dbReference type="GO" id="GO:0006412">
    <property type="term" value="P:translation"/>
    <property type="evidence" value="ECO:0007669"/>
    <property type="project" value="UniProtKB-UniRule"/>
</dbReference>
<proteinExistence type="inferred from homology"/>
<dbReference type="FunFam" id="3.30.420.100:FF:000001">
    <property type="entry name" value="50S ribosomal protein L18"/>
    <property type="match status" value="1"/>
</dbReference>
<dbReference type="NCBIfam" id="TIGR00060">
    <property type="entry name" value="L18_bact"/>
    <property type="match status" value="1"/>
</dbReference>